<dbReference type="Proteomes" id="UP001189429">
    <property type="component" value="Unassembled WGS sequence"/>
</dbReference>
<accession>A0ABN9UQN5</accession>
<proteinExistence type="predicted"/>
<feature type="non-terminal residue" evidence="2">
    <location>
        <position position="91"/>
    </location>
</feature>
<evidence type="ECO:0000313" key="2">
    <source>
        <dbReference type="EMBL" id="CAK0861690.1"/>
    </source>
</evidence>
<organism evidence="2 3">
    <name type="scientific">Prorocentrum cordatum</name>
    <dbReference type="NCBI Taxonomy" id="2364126"/>
    <lineage>
        <taxon>Eukaryota</taxon>
        <taxon>Sar</taxon>
        <taxon>Alveolata</taxon>
        <taxon>Dinophyceae</taxon>
        <taxon>Prorocentrales</taxon>
        <taxon>Prorocentraceae</taxon>
        <taxon>Prorocentrum</taxon>
    </lineage>
</organism>
<protein>
    <submittedName>
        <fullName evidence="2">Uncharacterized protein</fullName>
    </submittedName>
</protein>
<keyword evidence="3" id="KW-1185">Reference proteome</keyword>
<reference evidence="2" key="1">
    <citation type="submission" date="2023-10" db="EMBL/GenBank/DDBJ databases">
        <authorList>
            <person name="Chen Y."/>
            <person name="Shah S."/>
            <person name="Dougan E. K."/>
            <person name="Thang M."/>
            <person name="Chan C."/>
        </authorList>
    </citation>
    <scope>NUCLEOTIDE SEQUENCE [LARGE SCALE GENOMIC DNA]</scope>
</reference>
<feature type="compositionally biased region" description="Basic residues" evidence="1">
    <location>
        <begin position="55"/>
        <end position="73"/>
    </location>
</feature>
<evidence type="ECO:0000313" key="3">
    <source>
        <dbReference type="Proteomes" id="UP001189429"/>
    </source>
</evidence>
<dbReference type="EMBL" id="CAUYUJ010016084">
    <property type="protein sequence ID" value="CAK0861690.1"/>
    <property type="molecule type" value="Genomic_DNA"/>
</dbReference>
<name>A0ABN9UQN5_9DINO</name>
<gene>
    <name evidence="2" type="ORF">PCOR1329_LOCUS50291</name>
</gene>
<evidence type="ECO:0000256" key="1">
    <source>
        <dbReference type="SAM" id="MobiDB-lite"/>
    </source>
</evidence>
<feature type="region of interest" description="Disordered" evidence="1">
    <location>
        <begin position="55"/>
        <end position="91"/>
    </location>
</feature>
<sequence length="91" mass="9777">MFDFVGLYSRISLALKKFVRDGPDPVGRGRRGPGGGRAYGVALAAGVPGRAHLARARRHLHRDVHRGRSRPQRRAGGPQGVGGLHRPLLAV</sequence>
<comment type="caution">
    <text evidence="2">The sequence shown here is derived from an EMBL/GenBank/DDBJ whole genome shotgun (WGS) entry which is preliminary data.</text>
</comment>